<sequence length="30" mass="3608">MKGPGGTLMRRTVEPWRSTRDSKYLSWPWK</sequence>
<name>A0A0A9B3D6_ARUDO</name>
<dbReference type="AlphaFoldDB" id="A0A0A9B3D6"/>
<organism evidence="1">
    <name type="scientific">Arundo donax</name>
    <name type="common">Giant reed</name>
    <name type="synonym">Donax arundinaceus</name>
    <dbReference type="NCBI Taxonomy" id="35708"/>
    <lineage>
        <taxon>Eukaryota</taxon>
        <taxon>Viridiplantae</taxon>
        <taxon>Streptophyta</taxon>
        <taxon>Embryophyta</taxon>
        <taxon>Tracheophyta</taxon>
        <taxon>Spermatophyta</taxon>
        <taxon>Magnoliopsida</taxon>
        <taxon>Liliopsida</taxon>
        <taxon>Poales</taxon>
        <taxon>Poaceae</taxon>
        <taxon>PACMAD clade</taxon>
        <taxon>Arundinoideae</taxon>
        <taxon>Arundineae</taxon>
        <taxon>Arundo</taxon>
    </lineage>
</organism>
<accession>A0A0A9B3D6</accession>
<proteinExistence type="predicted"/>
<evidence type="ECO:0000313" key="1">
    <source>
        <dbReference type="EMBL" id="JAD55660.1"/>
    </source>
</evidence>
<dbReference type="EMBL" id="GBRH01242235">
    <property type="protein sequence ID" value="JAD55660.1"/>
    <property type="molecule type" value="Transcribed_RNA"/>
</dbReference>
<reference evidence="1" key="2">
    <citation type="journal article" date="2015" name="Data Brief">
        <title>Shoot transcriptome of the giant reed, Arundo donax.</title>
        <authorList>
            <person name="Barrero R.A."/>
            <person name="Guerrero F.D."/>
            <person name="Moolhuijzen P."/>
            <person name="Goolsby J.A."/>
            <person name="Tidwell J."/>
            <person name="Bellgard S.E."/>
            <person name="Bellgard M.I."/>
        </authorList>
    </citation>
    <scope>NUCLEOTIDE SEQUENCE</scope>
    <source>
        <tissue evidence="1">Shoot tissue taken approximately 20 cm above the soil surface</tissue>
    </source>
</reference>
<reference evidence="1" key="1">
    <citation type="submission" date="2014-09" db="EMBL/GenBank/DDBJ databases">
        <authorList>
            <person name="Magalhaes I.L.F."/>
            <person name="Oliveira U."/>
            <person name="Santos F.R."/>
            <person name="Vidigal T.H.D.A."/>
            <person name="Brescovit A.D."/>
            <person name="Santos A.J."/>
        </authorList>
    </citation>
    <scope>NUCLEOTIDE SEQUENCE</scope>
    <source>
        <tissue evidence="1">Shoot tissue taken approximately 20 cm above the soil surface</tissue>
    </source>
</reference>
<protein>
    <submittedName>
        <fullName evidence="1">Aos</fullName>
    </submittedName>
</protein>